<dbReference type="Proteomes" id="UP000490939">
    <property type="component" value="Unassembled WGS sequence"/>
</dbReference>
<dbReference type="PANTHER" id="PTHR12203:SF107">
    <property type="entry name" value="GLYCOSYL TRANSFERASE CAP10 DOMAIN-CONTAINING PROTEIN"/>
    <property type="match status" value="1"/>
</dbReference>
<evidence type="ECO:0000313" key="3">
    <source>
        <dbReference type="EMBL" id="KAE9990131.1"/>
    </source>
</evidence>
<sequence>MVRYNSIRYAPFGTKPSTTSWASKQRVGFLVLAFFIAIAVSIASYAESTLPVVQNDFPTEPFSPSITTTVTGTGRPTPTADRVLKPTRWSFDSQRDSNDYGLSASQCDLAFQPLFEEISRAASFARNNGGVSPTELNISWTKKGAVHALIQDRQLYILSTTELESGFLLPRAIAILQSIYRAILTSPNPVPNIEFSFSVSDYADPNHVNKTIWALTRLASEESTWLMSDFAYFSWPMNGLIGSYATVRSRISEREPAWKDKIDKAVWRGSVKPNKARQDLINAAEGKDWSDVRGIEWSSAKNLTKASRKYAVSVVDHCAYKYLIGTEGRSYSGRLKYLQNCHSTLLMPPPTWIEPHHSLLVSSGREQNYVPLNQNYSDLDEKMKDLLATPDKARSIADNAVKTFKDGVLTPAAQTCYWRRMFREWRDISFEPDADAWKRGTPFETWIITFVENVEVPAGKPENLARCNVRR</sequence>
<accession>A0A8H3ZFD8</accession>
<gene>
    <name evidence="3" type="ORF">EG327_001819</name>
</gene>
<feature type="domain" description="Glycosyl transferase CAP10" evidence="2">
    <location>
        <begin position="189"/>
        <end position="425"/>
    </location>
</feature>
<feature type="transmembrane region" description="Helical" evidence="1">
    <location>
        <begin position="27"/>
        <end position="46"/>
    </location>
</feature>
<dbReference type="InterPro" id="IPR051091">
    <property type="entry name" value="O-Glucosyltr/Glycosyltrsf_90"/>
</dbReference>
<evidence type="ECO:0000259" key="2">
    <source>
        <dbReference type="SMART" id="SM00672"/>
    </source>
</evidence>
<dbReference type="Pfam" id="PF05686">
    <property type="entry name" value="Glyco_transf_90"/>
    <property type="match status" value="1"/>
</dbReference>
<dbReference type="SMART" id="SM00672">
    <property type="entry name" value="CAP10"/>
    <property type="match status" value="1"/>
</dbReference>
<proteinExistence type="predicted"/>
<protein>
    <recommendedName>
        <fullName evidence="2">Glycosyl transferase CAP10 domain-containing protein</fullName>
    </recommendedName>
</protein>
<organism evidence="3 4">
    <name type="scientific">Venturia inaequalis</name>
    <name type="common">Apple scab fungus</name>
    <dbReference type="NCBI Taxonomy" id="5025"/>
    <lineage>
        <taxon>Eukaryota</taxon>
        <taxon>Fungi</taxon>
        <taxon>Dikarya</taxon>
        <taxon>Ascomycota</taxon>
        <taxon>Pezizomycotina</taxon>
        <taxon>Dothideomycetes</taxon>
        <taxon>Pleosporomycetidae</taxon>
        <taxon>Venturiales</taxon>
        <taxon>Venturiaceae</taxon>
        <taxon>Venturia</taxon>
    </lineage>
</organism>
<dbReference type="EMBL" id="WNWR01000151">
    <property type="protein sequence ID" value="KAE9990131.1"/>
    <property type="molecule type" value="Genomic_DNA"/>
</dbReference>
<name>A0A8H3ZFD8_VENIN</name>
<dbReference type="InterPro" id="IPR006598">
    <property type="entry name" value="CAP10"/>
</dbReference>
<dbReference type="PANTHER" id="PTHR12203">
    <property type="entry name" value="KDEL LYS-ASP-GLU-LEU CONTAINING - RELATED"/>
    <property type="match status" value="1"/>
</dbReference>
<comment type="caution">
    <text evidence="3">The sequence shown here is derived from an EMBL/GenBank/DDBJ whole genome shotgun (WGS) entry which is preliminary data.</text>
</comment>
<dbReference type="AlphaFoldDB" id="A0A8H3ZFD8"/>
<keyword evidence="1" id="KW-0472">Membrane</keyword>
<evidence type="ECO:0000313" key="4">
    <source>
        <dbReference type="Proteomes" id="UP000490939"/>
    </source>
</evidence>
<keyword evidence="1" id="KW-1133">Transmembrane helix</keyword>
<keyword evidence="1" id="KW-0812">Transmembrane</keyword>
<keyword evidence="4" id="KW-1185">Reference proteome</keyword>
<evidence type="ECO:0000256" key="1">
    <source>
        <dbReference type="SAM" id="Phobius"/>
    </source>
</evidence>
<reference evidence="3 4" key="1">
    <citation type="submission" date="2019-07" db="EMBL/GenBank/DDBJ databases">
        <title>Venturia inaequalis Genome Resource.</title>
        <authorList>
            <person name="Lichtner F.J."/>
        </authorList>
    </citation>
    <scope>NUCLEOTIDE SEQUENCE [LARGE SCALE GENOMIC DNA]</scope>
    <source>
        <strain evidence="3 4">DMI_063113</strain>
    </source>
</reference>